<proteinExistence type="predicted"/>
<keyword evidence="2" id="KW-1185">Reference proteome</keyword>
<sequence length="100" mass="10976">MSSLRCPFVTTPSPSGRANLQIHSSSFFKSERKVRETPCCSLYHVLRLHTSELHRKSLKAIATTTSGPCRFASFPGLFDSPWLAGPSIGTEILLSINHSS</sequence>
<evidence type="ECO:0000313" key="2">
    <source>
        <dbReference type="Proteomes" id="UP000784294"/>
    </source>
</evidence>
<comment type="caution">
    <text evidence="1">The sequence shown here is derived from an EMBL/GenBank/DDBJ whole genome shotgun (WGS) entry which is preliminary data.</text>
</comment>
<dbReference type="EMBL" id="CAAALY010021932">
    <property type="protein sequence ID" value="VEL14670.1"/>
    <property type="molecule type" value="Genomic_DNA"/>
</dbReference>
<dbReference type="Proteomes" id="UP000784294">
    <property type="component" value="Unassembled WGS sequence"/>
</dbReference>
<name>A0A448WLE2_9PLAT</name>
<organism evidence="1 2">
    <name type="scientific">Protopolystoma xenopodis</name>
    <dbReference type="NCBI Taxonomy" id="117903"/>
    <lineage>
        <taxon>Eukaryota</taxon>
        <taxon>Metazoa</taxon>
        <taxon>Spiralia</taxon>
        <taxon>Lophotrochozoa</taxon>
        <taxon>Platyhelminthes</taxon>
        <taxon>Monogenea</taxon>
        <taxon>Polyopisthocotylea</taxon>
        <taxon>Polystomatidea</taxon>
        <taxon>Polystomatidae</taxon>
        <taxon>Protopolystoma</taxon>
    </lineage>
</organism>
<dbReference type="AlphaFoldDB" id="A0A448WLE2"/>
<accession>A0A448WLE2</accession>
<protein>
    <submittedName>
        <fullName evidence="1">Uncharacterized protein</fullName>
    </submittedName>
</protein>
<gene>
    <name evidence="1" type="ORF">PXEA_LOCUS8110</name>
</gene>
<reference evidence="1" key="1">
    <citation type="submission" date="2018-11" db="EMBL/GenBank/DDBJ databases">
        <authorList>
            <consortium name="Pathogen Informatics"/>
        </authorList>
    </citation>
    <scope>NUCLEOTIDE SEQUENCE</scope>
</reference>
<evidence type="ECO:0000313" key="1">
    <source>
        <dbReference type="EMBL" id="VEL14670.1"/>
    </source>
</evidence>